<reference evidence="2" key="1">
    <citation type="submission" date="2020-01" db="EMBL/GenBank/DDBJ databases">
        <authorList>
            <person name="Meier V. D."/>
            <person name="Meier V D."/>
        </authorList>
    </citation>
    <scope>NUCLEOTIDE SEQUENCE</scope>
    <source>
        <strain evidence="2">HLG_WM_MAG_01</strain>
    </source>
</reference>
<dbReference type="EMBL" id="CACVAS010000058">
    <property type="protein sequence ID" value="CAA6811018.1"/>
    <property type="molecule type" value="Genomic_DNA"/>
</dbReference>
<accession>A0A6S6SLA2</accession>
<gene>
    <name evidence="2" type="ORF">HELGO_WM129</name>
</gene>
<organism evidence="2">
    <name type="scientific">uncultured Sulfurovum sp</name>
    <dbReference type="NCBI Taxonomy" id="269237"/>
    <lineage>
        <taxon>Bacteria</taxon>
        <taxon>Pseudomonadati</taxon>
        <taxon>Campylobacterota</taxon>
        <taxon>Epsilonproteobacteria</taxon>
        <taxon>Campylobacterales</taxon>
        <taxon>Sulfurovaceae</taxon>
        <taxon>Sulfurovum</taxon>
        <taxon>environmental samples</taxon>
    </lineage>
</organism>
<feature type="chain" id="PRO_5027804817" description="NrfJ" evidence="1">
    <location>
        <begin position="18"/>
        <end position="112"/>
    </location>
</feature>
<evidence type="ECO:0000313" key="2">
    <source>
        <dbReference type="EMBL" id="CAA6811018.1"/>
    </source>
</evidence>
<evidence type="ECO:0000256" key="1">
    <source>
        <dbReference type="SAM" id="SignalP"/>
    </source>
</evidence>
<feature type="signal peptide" evidence="1">
    <location>
        <begin position="1"/>
        <end position="17"/>
    </location>
</feature>
<evidence type="ECO:0008006" key="3">
    <source>
        <dbReference type="Google" id="ProtNLM"/>
    </source>
</evidence>
<protein>
    <recommendedName>
        <fullName evidence="3">NrfJ</fullName>
    </recommendedName>
</protein>
<keyword evidence="1" id="KW-0732">Signal</keyword>
<dbReference type="AlphaFoldDB" id="A0A6S6SLA2"/>
<sequence length="112" mass="12743">MNKTYLLIALTCMTLQAQDLNQTTETNQTAVVNPYYQGDVVTVEHGGAYSYLEVQEHTGETFWVAVNAAEVKVGDYVRFQKELVSKNFKSKALDRTFDELIFGSHLQYKVLK</sequence>
<name>A0A6S6SLA2_9BACT</name>
<proteinExistence type="predicted"/>